<dbReference type="Proteomes" id="UP001497535">
    <property type="component" value="Unassembled WGS sequence"/>
</dbReference>
<evidence type="ECO:0000313" key="1">
    <source>
        <dbReference type="EMBL" id="CAK5007329.1"/>
    </source>
</evidence>
<name>A0ACB0XLF5_MELEN</name>
<evidence type="ECO:0000313" key="2">
    <source>
        <dbReference type="Proteomes" id="UP001497535"/>
    </source>
</evidence>
<reference evidence="1" key="1">
    <citation type="submission" date="2023-11" db="EMBL/GenBank/DDBJ databases">
        <authorList>
            <person name="Poullet M."/>
        </authorList>
    </citation>
    <scope>NUCLEOTIDE SEQUENCE</scope>
    <source>
        <strain evidence="1">E1834</strain>
    </source>
</reference>
<proteinExistence type="predicted"/>
<protein>
    <submittedName>
        <fullName evidence="1">Uncharacterized protein</fullName>
    </submittedName>
</protein>
<accession>A0ACB0XLF5</accession>
<organism evidence="1 2">
    <name type="scientific">Meloidogyne enterolobii</name>
    <name type="common">Root-knot nematode worm</name>
    <name type="synonym">Meloidogyne mayaguensis</name>
    <dbReference type="NCBI Taxonomy" id="390850"/>
    <lineage>
        <taxon>Eukaryota</taxon>
        <taxon>Metazoa</taxon>
        <taxon>Ecdysozoa</taxon>
        <taxon>Nematoda</taxon>
        <taxon>Chromadorea</taxon>
        <taxon>Rhabditida</taxon>
        <taxon>Tylenchina</taxon>
        <taxon>Tylenchomorpha</taxon>
        <taxon>Tylenchoidea</taxon>
        <taxon>Meloidogynidae</taxon>
        <taxon>Meloidogyninae</taxon>
        <taxon>Meloidogyne</taxon>
    </lineage>
</organism>
<sequence length="1166" mass="137334">MLFSCSSLATKKAGSFDKREGQEKTTKTTTTPSPSPTSTTSHSPLLFYPQNSQNNLNRTTSPKSVDSLLKNKFNWKKLGKESLIKTLSAEQINFYLTASESEKQKERLREAKEAKEIARKLLSMDEDGEQQLNTGGTSSDEEKTQFYWDPNGEAFYTDDTYNLLFGNMEGAGGGISRLGRTQEDLNRCRMRIDANVENQKEYSENIATMHKKIIEYRKNIKDLERKLGLQKGHQPLTTIETPISFLGDSGFLGDGTTLWSGRETININYENVLMKLDDERRRCEDLRMELEQERMQSERFQSEIMEIQREFEREIREKDRQHKNKEKNLTEYLRDEQKKVLDVWTELKRVRRQFVDLREQTERELDNQKEEITRLLKNIRINGIEGGGGKVFTDEKIIFEIIRRIKDGKGGREIFDYDGKIKTESGEEINSELYKELIKKYEDVLERNIQFESSKDENARRVSELEAELRAAKEKLSGYQNATRKIYEICSINSSTEGVRSRSLSPPKINPFDAVRNVQKALQKRDNEIQQLGEKLRGIERLQIELNTKLAKNEETKRGIERDIISMRRNIQELERSLDESERERRRLDDKYKMSMSDLDASEASKKILENELNLIKQQIEKIAGEEKRKAREEIEQFKNDLESDYSNRIEELNIKIKSLQEEKRNIKNELNLMQQQIKDYEIKVQTLKQKFEEKEIQYEIMEKQLKQLNEELKSKKEEIDNLLSKLEELNKIKEQQTKTINALEQNLRELKQQRDEQNSLKEDAIKKLENSKQIINTEIEKREKLEREKELTNKEIENLKNEINNLQKEIKSLRITNDELEAKLKTQQARLLALENDFSSGQKEMEILIELNERLQRERQEIQKEKQDVDNELANLKELVRKSEQELEKLRNENSTLQGYEAKSREEMDTQKNQINQLENDLKEKEGRIKELEDELAQLEKHYKERHKKAAWKIGGGGGKGTTATDETGIGTEESFGKEEEEEGVEGDGGKVPTEIYDLELVERKIKEVEDKWKIKIGQIEDEKDKLEKQNRELEDKLIQLQQENESQIVEIENLKKKLQEEVDRLMREINEINERNNNEFESERETHKNELEALKRDKEELRLKLEQVEQRLAEALNARDEFDKVKRDLENRLQESLTKNQKLKDELIDAKTDAEKARKKFFVF</sequence>
<dbReference type="EMBL" id="CAVMJV010000001">
    <property type="protein sequence ID" value="CAK5007329.1"/>
    <property type="molecule type" value="Genomic_DNA"/>
</dbReference>
<gene>
    <name evidence="1" type="ORF">MENTE1834_LOCUS746</name>
</gene>
<keyword evidence="2" id="KW-1185">Reference proteome</keyword>
<comment type="caution">
    <text evidence="1">The sequence shown here is derived from an EMBL/GenBank/DDBJ whole genome shotgun (WGS) entry which is preliminary data.</text>
</comment>